<dbReference type="EMBL" id="CM056743">
    <property type="protein sequence ID" value="KAJ8670078.1"/>
    <property type="molecule type" value="Genomic_DNA"/>
</dbReference>
<proteinExistence type="predicted"/>
<evidence type="ECO:0000313" key="1">
    <source>
        <dbReference type="EMBL" id="KAJ8670078.1"/>
    </source>
</evidence>
<gene>
    <name evidence="1" type="ORF">QAD02_001337</name>
</gene>
<name>A0ACC2NGP4_9HYME</name>
<sequence>MRLDYDVERVPGYGSHMMALLPPKVNVSSRGHVPPTPQVFAIRLPCSGLESAEIMLSFKLNVSAPPETKYNDIRLAFKRNKICMKGGHSEIYDAKNLIQRPIFQNLLSLGIFELKDTPMIQHSVRMGEKNVQPEILNYVEVIIHIDRRFSLANCL</sequence>
<accession>A0ACC2NGP4</accession>
<evidence type="ECO:0000313" key="2">
    <source>
        <dbReference type="Proteomes" id="UP001239111"/>
    </source>
</evidence>
<reference evidence="1" key="1">
    <citation type="submission" date="2023-04" db="EMBL/GenBank/DDBJ databases">
        <title>A chromosome-level genome assembly of the parasitoid wasp Eretmocerus hayati.</title>
        <authorList>
            <person name="Zhong Y."/>
            <person name="Liu S."/>
            <person name="Liu Y."/>
        </authorList>
    </citation>
    <scope>NUCLEOTIDE SEQUENCE</scope>
    <source>
        <strain evidence="1">ZJU_SS_LIU_2023</strain>
    </source>
</reference>
<organism evidence="1 2">
    <name type="scientific">Eretmocerus hayati</name>
    <dbReference type="NCBI Taxonomy" id="131215"/>
    <lineage>
        <taxon>Eukaryota</taxon>
        <taxon>Metazoa</taxon>
        <taxon>Ecdysozoa</taxon>
        <taxon>Arthropoda</taxon>
        <taxon>Hexapoda</taxon>
        <taxon>Insecta</taxon>
        <taxon>Pterygota</taxon>
        <taxon>Neoptera</taxon>
        <taxon>Endopterygota</taxon>
        <taxon>Hymenoptera</taxon>
        <taxon>Apocrita</taxon>
        <taxon>Proctotrupomorpha</taxon>
        <taxon>Chalcidoidea</taxon>
        <taxon>Aphelinidae</taxon>
        <taxon>Aphelininae</taxon>
        <taxon>Eretmocerus</taxon>
    </lineage>
</organism>
<keyword evidence="2" id="KW-1185">Reference proteome</keyword>
<dbReference type="Proteomes" id="UP001239111">
    <property type="component" value="Chromosome 3"/>
</dbReference>
<comment type="caution">
    <text evidence="1">The sequence shown here is derived from an EMBL/GenBank/DDBJ whole genome shotgun (WGS) entry which is preliminary data.</text>
</comment>
<protein>
    <submittedName>
        <fullName evidence="1">Uncharacterized protein</fullName>
    </submittedName>
</protein>